<dbReference type="Proteomes" id="UP000078561">
    <property type="component" value="Unassembled WGS sequence"/>
</dbReference>
<dbReference type="EMBL" id="LT554468">
    <property type="protein sequence ID" value="SAM05574.1"/>
    <property type="molecule type" value="Genomic_DNA"/>
</dbReference>
<dbReference type="InParanoid" id="A0A168QUC6"/>
<gene>
    <name evidence="2" type="primary">ABSGL_11449.1 scaffold 12295</name>
</gene>
<evidence type="ECO:0000313" key="3">
    <source>
        <dbReference type="Proteomes" id="UP000078561"/>
    </source>
</evidence>
<reference evidence="2" key="1">
    <citation type="submission" date="2016-04" db="EMBL/GenBank/DDBJ databases">
        <authorList>
            <person name="Evans L.H."/>
            <person name="Alamgir A."/>
            <person name="Owens N."/>
            <person name="Weber N.D."/>
            <person name="Virtaneva K."/>
            <person name="Barbian K."/>
            <person name="Babar A."/>
            <person name="Rosenke K."/>
        </authorList>
    </citation>
    <scope>NUCLEOTIDE SEQUENCE [LARGE SCALE GENOMIC DNA]</scope>
    <source>
        <strain evidence="2">CBS 101.48</strain>
    </source>
</reference>
<keyword evidence="3" id="KW-1185">Reference proteome</keyword>
<protein>
    <submittedName>
        <fullName evidence="2">Uncharacterized protein</fullName>
    </submittedName>
</protein>
<accession>A0A168QUC6</accession>
<proteinExistence type="predicted"/>
<name>A0A168QUC6_ABSGL</name>
<evidence type="ECO:0000313" key="2">
    <source>
        <dbReference type="EMBL" id="SAM05574.1"/>
    </source>
</evidence>
<dbReference type="Gene3D" id="1.10.30.50">
    <property type="match status" value="1"/>
</dbReference>
<evidence type="ECO:0000256" key="1">
    <source>
        <dbReference type="SAM" id="MobiDB-lite"/>
    </source>
</evidence>
<sequence>MTSNTNVSSEHITDTTSAIPSSATDRINNDNAEPPSSGSSSTQTYIEPSWNDNAKIKLNALKKIHQTSAPKEPFSSDWQQVAKALNRRPGDCLRQHCSFNKFSWTREEDLKLLTLMEAKASMVDMVSTLYPDAGNQTTRVENRIQLLERNQLNTLKLYEGMVTDDEDSDTGDDTDDLTLTLGGLQLTDDTGTAFEKAQQEALDKRARQSERIRTINKKWAIKCASDMAGRDYGIYHTYYKQDEQRKSAIVNGKKEPTVGNMLPKVIDGYARSNGLCCYCGRAILFSELKSDDPTTAASPDHFEPRMMAFNSDTYLHFTCRQCNYAKSNATHAVFKTYLHQIKAFHSKPDKLFTDYIPLDDTNRLQAWLTWKDFKTTRWKKRSTTSVTDKVIRDLQINSRIPDQEIPEDVAMDTDDRLFMAMVDTMGLRDPMTGALGVYDSTWQRSNRFILTNWTWGRNNNVITGFDVAPFEDLGVQIIMKFTKDTQAEFGHAANFAGWLKAIQQMPCSPL</sequence>
<dbReference type="OrthoDB" id="2285996at2759"/>
<feature type="region of interest" description="Disordered" evidence="1">
    <location>
        <begin position="1"/>
        <end position="46"/>
    </location>
</feature>
<dbReference type="AlphaFoldDB" id="A0A168QUC6"/>
<organism evidence="2">
    <name type="scientific">Absidia glauca</name>
    <name type="common">Pin mould</name>
    <dbReference type="NCBI Taxonomy" id="4829"/>
    <lineage>
        <taxon>Eukaryota</taxon>
        <taxon>Fungi</taxon>
        <taxon>Fungi incertae sedis</taxon>
        <taxon>Mucoromycota</taxon>
        <taxon>Mucoromycotina</taxon>
        <taxon>Mucoromycetes</taxon>
        <taxon>Mucorales</taxon>
        <taxon>Cunninghamellaceae</taxon>
        <taxon>Absidia</taxon>
    </lineage>
</organism>